<comment type="caution">
    <text evidence="3">The sequence shown here is derived from an EMBL/GenBank/DDBJ whole genome shotgun (WGS) entry which is preliminary data.</text>
</comment>
<evidence type="ECO:0000259" key="2">
    <source>
        <dbReference type="Pfam" id="PF07687"/>
    </source>
</evidence>
<dbReference type="PANTHER" id="PTHR30575:SF0">
    <property type="entry name" value="XAA-ARG DIPEPTIDASE"/>
    <property type="match status" value="1"/>
</dbReference>
<dbReference type="CDD" id="cd05672">
    <property type="entry name" value="M20_ACY1L2-like"/>
    <property type="match status" value="1"/>
</dbReference>
<dbReference type="InterPro" id="IPR002933">
    <property type="entry name" value="Peptidase_M20"/>
</dbReference>
<dbReference type="SUPFAM" id="SSF53187">
    <property type="entry name" value="Zn-dependent exopeptidases"/>
    <property type="match status" value="1"/>
</dbReference>
<dbReference type="NCBIfam" id="TIGR01891">
    <property type="entry name" value="amidohydrolases"/>
    <property type="match status" value="1"/>
</dbReference>
<dbReference type="Pfam" id="PF07687">
    <property type="entry name" value="M20_dimer"/>
    <property type="match status" value="1"/>
</dbReference>
<sequence>MTTITSDTLEKTITDYIETNTKKFIDTSHIISANPEIGNEEFFAQKTLTALLEEAGFNVTRDIAGHQTGFTATKDSGKTGPHIVFLAEYDALPGIGHACGHNAIGTQSTLAGIALSEVIKDVGGKVSVYGTPAEEGGPNGSAKGSFVKAGLFDDVDAALIVHPANRTGLTGPSLAVDPLEFKFFGRTAHASAQPEEGINALDAVIQLFTGINALRQQLKSTIRIHGIITDGGEAPNIIPEYAAARFFIRAETWEEAEEVSKKVQDVARGAALQTGSRVEIGRFQNEVHEFRINSELDKVLEQELLNVGEEIDYTQRKSYGSTDAGNVSRVVPTSHPHFKIGPDTLVGHTKEFREAAISPLGDEALIKSAKVLALSGLKLLKDRETLAKIKEEFKKNKTK</sequence>
<comment type="similarity">
    <text evidence="1">Belongs to the peptidase M20A family.</text>
</comment>
<accession>A0ABW8UM02</accession>
<dbReference type="EMBL" id="JBGQQK010000030">
    <property type="protein sequence ID" value="MFL2103509.1"/>
    <property type="molecule type" value="Genomic_DNA"/>
</dbReference>
<name>A0ABW8UM02_9LACT</name>
<dbReference type="InterPro" id="IPR011650">
    <property type="entry name" value="Peptidase_M20_dimer"/>
</dbReference>
<evidence type="ECO:0000313" key="4">
    <source>
        <dbReference type="Proteomes" id="UP001625374"/>
    </source>
</evidence>
<reference evidence="3 4" key="1">
    <citation type="submission" date="2024-08" db="EMBL/GenBank/DDBJ databases">
        <authorList>
            <person name="Arias E."/>
        </authorList>
    </citation>
    <scope>NUCLEOTIDE SEQUENCE [LARGE SCALE GENOMIC DNA]</scope>
    <source>
        <strain evidence="3 4">FAM 24106</strain>
    </source>
</reference>
<dbReference type="PIRSF" id="PIRSF037226">
    <property type="entry name" value="Amidohydrolase_ACY1L2_prd"/>
    <property type="match status" value="1"/>
</dbReference>
<dbReference type="InterPro" id="IPR017439">
    <property type="entry name" value="Amidohydrolase"/>
</dbReference>
<dbReference type="Gene3D" id="3.30.70.360">
    <property type="match status" value="1"/>
</dbReference>
<gene>
    <name evidence="3" type="ORF">ACEN37_09585</name>
</gene>
<protein>
    <recommendedName>
        <fullName evidence="1">Peptidase M20 domain-containing protein 2</fullName>
    </recommendedName>
</protein>
<evidence type="ECO:0000313" key="3">
    <source>
        <dbReference type="EMBL" id="MFL2103509.1"/>
    </source>
</evidence>
<dbReference type="PANTHER" id="PTHR30575">
    <property type="entry name" value="PEPTIDASE M20"/>
    <property type="match status" value="1"/>
</dbReference>
<dbReference type="Pfam" id="PF01546">
    <property type="entry name" value="Peptidase_M20"/>
    <property type="match status" value="1"/>
</dbReference>
<feature type="domain" description="Peptidase M20 dimerisation" evidence="2">
    <location>
        <begin position="181"/>
        <end position="271"/>
    </location>
</feature>
<dbReference type="InterPro" id="IPR017144">
    <property type="entry name" value="Xaa-Arg_dipeptidase"/>
</dbReference>
<dbReference type="InterPro" id="IPR036264">
    <property type="entry name" value="Bact_exopeptidase_dim_dom"/>
</dbReference>
<dbReference type="Proteomes" id="UP001625374">
    <property type="component" value="Unassembled WGS sequence"/>
</dbReference>
<organism evidence="3 4">
    <name type="scientific">Marinilactibacillus psychrotolerans</name>
    <dbReference type="NCBI Taxonomy" id="191770"/>
    <lineage>
        <taxon>Bacteria</taxon>
        <taxon>Bacillati</taxon>
        <taxon>Bacillota</taxon>
        <taxon>Bacilli</taxon>
        <taxon>Lactobacillales</taxon>
        <taxon>Carnobacteriaceae</taxon>
        <taxon>Marinilactibacillus</taxon>
    </lineage>
</organism>
<proteinExistence type="inferred from homology"/>
<dbReference type="SUPFAM" id="SSF55031">
    <property type="entry name" value="Bacterial exopeptidase dimerisation domain"/>
    <property type="match status" value="1"/>
</dbReference>
<evidence type="ECO:0000256" key="1">
    <source>
        <dbReference type="PIRNR" id="PIRNR037226"/>
    </source>
</evidence>
<keyword evidence="4" id="KW-1185">Reference proteome</keyword>
<dbReference type="Gene3D" id="3.40.630.10">
    <property type="entry name" value="Zn peptidases"/>
    <property type="match status" value="1"/>
</dbReference>
<dbReference type="InterPro" id="IPR052030">
    <property type="entry name" value="Peptidase_M20/M20A_hydrolases"/>
</dbReference>
<dbReference type="RefSeq" id="WP_407142336.1">
    <property type="nucleotide sequence ID" value="NZ_JBGQQI010000031.1"/>
</dbReference>